<dbReference type="Pfam" id="PF09784">
    <property type="entry name" value="L31"/>
    <property type="match status" value="1"/>
</dbReference>
<organism evidence="1 2">
    <name type="scientific">Jimgerdemannia flammicorona</name>
    <dbReference type="NCBI Taxonomy" id="994334"/>
    <lineage>
        <taxon>Eukaryota</taxon>
        <taxon>Fungi</taxon>
        <taxon>Fungi incertae sedis</taxon>
        <taxon>Mucoromycota</taxon>
        <taxon>Mucoromycotina</taxon>
        <taxon>Endogonomycetes</taxon>
        <taxon>Endogonales</taxon>
        <taxon>Endogonaceae</taxon>
        <taxon>Jimgerdemannia</taxon>
    </lineage>
</organism>
<dbReference type="InterPro" id="IPR016340">
    <property type="entry name" value="Ribosomal_mL60"/>
</dbReference>
<dbReference type="EMBL" id="RBNI01008892">
    <property type="protein sequence ID" value="RUP44460.1"/>
    <property type="molecule type" value="Genomic_DNA"/>
</dbReference>
<keyword evidence="1" id="KW-0689">Ribosomal protein</keyword>
<gene>
    <name evidence="1" type="ORF">BC936DRAFT_149429</name>
</gene>
<keyword evidence="1" id="KW-0687">Ribonucleoprotein</keyword>
<name>A0A433D0V1_9FUNG</name>
<dbReference type="PANTHER" id="PTHR28271:SF1">
    <property type="entry name" value="LARGE RIBOSOMAL SUBUNIT PROTEIN ML60"/>
    <property type="match status" value="1"/>
</dbReference>
<protein>
    <submittedName>
        <fullName evidence="1">Mitochondrial ribosomal protein L31-domain-containing protein</fullName>
    </submittedName>
</protein>
<evidence type="ECO:0000313" key="1">
    <source>
        <dbReference type="EMBL" id="RUP44460.1"/>
    </source>
</evidence>
<dbReference type="Proteomes" id="UP000268093">
    <property type="component" value="Unassembled WGS sequence"/>
</dbReference>
<comment type="caution">
    <text evidence="1">The sequence shown here is derived from an EMBL/GenBank/DDBJ whole genome shotgun (WGS) entry which is preliminary data.</text>
</comment>
<dbReference type="OrthoDB" id="2332379at2759"/>
<proteinExistence type="predicted"/>
<evidence type="ECO:0000313" key="2">
    <source>
        <dbReference type="Proteomes" id="UP000268093"/>
    </source>
</evidence>
<keyword evidence="2" id="KW-1185">Reference proteome</keyword>
<dbReference type="AlphaFoldDB" id="A0A433D0V1"/>
<dbReference type="PANTHER" id="PTHR28271">
    <property type="entry name" value="54S RIBOSOMAL PROTEIN L31, MITOCHONDRIAL"/>
    <property type="match status" value="1"/>
</dbReference>
<sequence length="105" mass="11935">MFGTFRSTLVAQSGLLWKSPFRLSTTRKANIRKRLKAVDEVIRVVADSGVQCKALDEAQTLPTESEMSPRDKYTVFSRHAVGYRKSMHKVPKFTKKTIRTSPEGF</sequence>
<reference evidence="1 2" key="1">
    <citation type="journal article" date="2018" name="New Phytol.">
        <title>Phylogenomics of Endogonaceae and evolution of mycorrhizas within Mucoromycota.</title>
        <authorList>
            <person name="Chang Y."/>
            <person name="Desiro A."/>
            <person name="Na H."/>
            <person name="Sandor L."/>
            <person name="Lipzen A."/>
            <person name="Clum A."/>
            <person name="Barry K."/>
            <person name="Grigoriev I.V."/>
            <person name="Martin F.M."/>
            <person name="Stajich J.E."/>
            <person name="Smith M.E."/>
            <person name="Bonito G."/>
            <person name="Spatafora J.W."/>
        </authorList>
    </citation>
    <scope>NUCLEOTIDE SEQUENCE [LARGE SCALE GENOMIC DNA]</scope>
    <source>
        <strain evidence="1 2">GMNB39</strain>
    </source>
</reference>
<accession>A0A433D0V1</accession>
<dbReference type="GO" id="GO:0005762">
    <property type="term" value="C:mitochondrial large ribosomal subunit"/>
    <property type="evidence" value="ECO:0007669"/>
    <property type="project" value="TreeGrafter"/>
</dbReference>
<dbReference type="GO" id="GO:0003735">
    <property type="term" value="F:structural constituent of ribosome"/>
    <property type="evidence" value="ECO:0007669"/>
    <property type="project" value="TreeGrafter"/>
</dbReference>